<evidence type="ECO:0000256" key="1">
    <source>
        <dbReference type="ARBA" id="ARBA00023052"/>
    </source>
</evidence>
<dbReference type="EMBL" id="JAKVTW010000025">
    <property type="protein sequence ID" value="MCH4813838.1"/>
    <property type="molecule type" value="Genomic_DNA"/>
</dbReference>
<feature type="domain" description="Transketolase-like pyrimidine-binding" evidence="2">
    <location>
        <begin position="5"/>
        <end position="170"/>
    </location>
</feature>
<dbReference type="SUPFAM" id="SSF52518">
    <property type="entry name" value="Thiamin diphosphate-binding fold (THDP-binding)"/>
    <property type="match status" value="1"/>
</dbReference>
<dbReference type="Pfam" id="PF02780">
    <property type="entry name" value="Transketolase_C"/>
    <property type="match status" value="1"/>
</dbReference>
<dbReference type="SUPFAM" id="SSF52922">
    <property type="entry name" value="TK C-terminal domain-like"/>
    <property type="match status" value="1"/>
</dbReference>
<organism evidence="3 4">
    <name type="scientific">Vreelandella neptunia</name>
    <dbReference type="NCBI Taxonomy" id="115551"/>
    <lineage>
        <taxon>Bacteria</taxon>
        <taxon>Pseudomonadati</taxon>
        <taxon>Pseudomonadota</taxon>
        <taxon>Gammaproteobacteria</taxon>
        <taxon>Oceanospirillales</taxon>
        <taxon>Halomonadaceae</taxon>
        <taxon>Vreelandella</taxon>
    </lineage>
</organism>
<dbReference type="InterPro" id="IPR029061">
    <property type="entry name" value="THDP-binding"/>
</dbReference>
<keyword evidence="4" id="KW-1185">Reference proteome</keyword>
<name>A0ABS9SCK0_9GAMM</name>
<dbReference type="Gene3D" id="3.40.50.970">
    <property type="match status" value="1"/>
</dbReference>
<evidence type="ECO:0000259" key="2">
    <source>
        <dbReference type="SMART" id="SM00861"/>
    </source>
</evidence>
<evidence type="ECO:0000313" key="4">
    <source>
        <dbReference type="Proteomes" id="UP001320609"/>
    </source>
</evidence>
<dbReference type="RefSeq" id="WP_240720299.1">
    <property type="nucleotide sequence ID" value="NZ_JAKVTW010000025.1"/>
</dbReference>
<dbReference type="PANTHER" id="PTHR43825:SF1">
    <property type="entry name" value="TRANSKETOLASE-LIKE PYRIMIDINE-BINDING DOMAIN-CONTAINING PROTEIN"/>
    <property type="match status" value="1"/>
</dbReference>
<dbReference type="InterPro" id="IPR033248">
    <property type="entry name" value="Transketolase_C"/>
</dbReference>
<dbReference type="InterPro" id="IPR009014">
    <property type="entry name" value="Transketo_C/PFOR_II"/>
</dbReference>
<dbReference type="InterPro" id="IPR005475">
    <property type="entry name" value="Transketolase-like_Pyr-bd"/>
</dbReference>
<dbReference type="CDD" id="cd07033">
    <property type="entry name" value="TPP_PYR_DXS_TK_like"/>
    <property type="match status" value="1"/>
</dbReference>
<dbReference type="SMART" id="SM00861">
    <property type="entry name" value="Transket_pyr"/>
    <property type="match status" value="1"/>
</dbReference>
<evidence type="ECO:0000313" key="3">
    <source>
        <dbReference type="EMBL" id="MCH4813838.1"/>
    </source>
</evidence>
<dbReference type="InterPro" id="IPR051157">
    <property type="entry name" value="PDH/Transketolase"/>
</dbReference>
<proteinExistence type="predicted"/>
<gene>
    <name evidence="3" type="ORF">MLE19_21170</name>
</gene>
<dbReference type="PANTHER" id="PTHR43825">
    <property type="entry name" value="PYRUVATE DEHYDROGENASE E1 COMPONENT"/>
    <property type="match status" value="1"/>
</dbReference>
<dbReference type="Pfam" id="PF02779">
    <property type="entry name" value="Transket_pyr"/>
    <property type="match status" value="1"/>
</dbReference>
<accession>A0ABS9SCK0</accession>
<keyword evidence="1" id="KW-0786">Thiamine pyrophosphate</keyword>
<protein>
    <submittedName>
        <fullName evidence="3">Transketolase family protein</fullName>
    </submittedName>
</protein>
<comment type="caution">
    <text evidence="3">The sequence shown here is derived from an EMBL/GenBank/DDBJ whole genome shotgun (WGS) entry which is preliminary data.</text>
</comment>
<sequence length="322" mass="34470">MTELFDCRHAFSSKLVELAHKDDRIVLVLNDCLSSSDSLAFLNTFPERVFDLGIAEQNMVGVAAGLANGGYIPFVCAASCFLTARAFEQIKIDIAYSQANVKLCAFSAGIAYGALGPTHHSTEDLALMRTLPGLSIYAPGDSLETERALEFAHDLHGPTFLRINRITVPHLPQTGGFEPGKASTLRDGEDVTLISYGPLLHEVIQAAEILAESGVEAHILNMASISPLDEAAIVQSANRTKIVVVVEDHQRTGGLFSAVAEVLCNIKSTPVLPINIPNEFSVIGSPQQIFEHYGLIASAIAVKTKNFIIKIGGSDDGSVTLK</sequence>
<dbReference type="Gene3D" id="3.40.50.920">
    <property type="match status" value="1"/>
</dbReference>
<dbReference type="Proteomes" id="UP001320609">
    <property type="component" value="Unassembled WGS sequence"/>
</dbReference>
<reference evidence="3 4" key="1">
    <citation type="submission" date="2022-03" db="EMBL/GenBank/DDBJ databases">
        <title>Genomic signatures underlying metal tolerance in selected Arctic bacterial isolates.</title>
        <authorList>
            <person name="Thomas F.A."/>
            <person name="Venkatachalam S."/>
            <person name="Krishnan K.P."/>
        </authorList>
    </citation>
    <scope>NUCLEOTIDE SEQUENCE [LARGE SCALE GENOMIC DNA]</scope>
    <source>
        <strain evidence="3 4">HM116</strain>
    </source>
</reference>